<gene>
    <name evidence="1" type="ORF">DHETER_LOCUS12741</name>
</gene>
<organism evidence="1 2">
    <name type="scientific">Dentiscutata heterogama</name>
    <dbReference type="NCBI Taxonomy" id="1316150"/>
    <lineage>
        <taxon>Eukaryota</taxon>
        <taxon>Fungi</taxon>
        <taxon>Fungi incertae sedis</taxon>
        <taxon>Mucoromycota</taxon>
        <taxon>Glomeromycotina</taxon>
        <taxon>Glomeromycetes</taxon>
        <taxon>Diversisporales</taxon>
        <taxon>Gigasporaceae</taxon>
        <taxon>Dentiscutata</taxon>
    </lineage>
</organism>
<sequence>LFLRVSVFDTMEKWIRLPTIAQPFILPRVSLFARSPFHQRFRPLASKIASSNDYIRDIYIKELKGYKPVPEKPGAEVGLVKELRLPSAPSDLSEELAAYDAEDVHPQAEILFSSSFEEQVLRDEEAPSQGH</sequence>
<protein>
    <submittedName>
        <fullName evidence="1">9086_t:CDS:1</fullName>
    </submittedName>
</protein>
<comment type="caution">
    <text evidence="1">The sequence shown here is derived from an EMBL/GenBank/DDBJ whole genome shotgun (WGS) entry which is preliminary data.</text>
</comment>
<feature type="non-terminal residue" evidence="1">
    <location>
        <position position="1"/>
    </location>
</feature>
<reference evidence="1" key="1">
    <citation type="submission" date="2021-06" db="EMBL/GenBank/DDBJ databases">
        <authorList>
            <person name="Kallberg Y."/>
            <person name="Tangrot J."/>
            <person name="Rosling A."/>
        </authorList>
    </citation>
    <scope>NUCLEOTIDE SEQUENCE</scope>
    <source>
        <strain evidence="1">IL203A</strain>
    </source>
</reference>
<keyword evidence="2" id="KW-1185">Reference proteome</keyword>
<dbReference type="EMBL" id="CAJVPU010032355">
    <property type="protein sequence ID" value="CAG8719452.1"/>
    <property type="molecule type" value="Genomic_DNA"/>
</dbReference>
<evidence type="ECO:0000313" key="1">
    <source>
        <dbReference type="EMBL" id="CAG8719452.1"/>
    </source>
</evidence>
<proteinExistence type="predicted"/>
<accession>A0ACA9PPE3</accession>
<evidence type="ECO:0000313" key="2">
    <source>
        <dbReference type="Proteomes" id="UP000789702"/>
    </source>
</evidence>
<name>A0ACA9PPE3_9GLOM</name>
<dbReference type="Proteomes" id="UP000789702">
    <property type="component" value="Unassembled WGS sequence"/>
</dbReference>